<dbReference type="GO" id="GO:0000155">
    <property type="term" value="F:phosphorelay sensor kinase activity"/>
    <property type="evidence" value="ECO:0007669"/>
    <property type="project" value="InterPro"/>
</dbReference>
<dbReference type="InterPro" id="IPR004358">
    <property type="entry name" value="Sig_transdc_His_kin-like_C"/>
</dbReference>
<dbReference type="InterPro" id="IPR013767">
    <property type="entry name" value="PAS_fold"/>
</dbReference>
<dbReference type="PANTHER" id="PTHR43065">
    <property type="entry name" value="SENSOR HISTIDINE KINASE"/>
    <property type="match status" value="1"/>
</dbReference>
<dbReference type="Pfam" id="PF13188">
    <property type="entry name" value="PAS_8"/>
    <property type="match status" value="1"/>
</dbReference>
<evidence type="ECO:0000256" key="4">
    <source>
        <dbReference type="ARBA" id="ARBA00022679"/>
    </source>
</evidence>
<evidence type="ECO:0000313" key="15">
    <source>
        <dbReference type="EMBL" id="ADW17683.1"/>
    </source>
</evidence>
<dbReference type="InterPro" id="IPR003661">
    <property type="entry name" value="HisK_dim/P_dom"/>
</dbReference>
<dbReference type="InterPro" id="IPR036097">
    <property type="entry name" value="HisK_dim/P_sf"/>
</dbReference>
<dbReference type="SMART" id="SM00091">
    <property type="entry name" value="PAS"/>
    <property type="match status" value="2"/>
</dbReference>
<dbReference type="Gene3D" id="3.30.565.10">
    <property type="entry name" value="Histidine kinase-like ATPase, C-terminal domain"/>
    <property type="match status" value="1"/>
</dbReference>
<evidence type="ECO:0000256" key="6">
    <source>
        <dbReference type="ARBA" id="ARBA00022777"/>
    </source>
</evidence>
<dbReference type="Pfam" id="PF00989">
    <property type="entry name" value="PAS"/>
    <property type="match status" value="1"/>
</dbReference>
<dbReference type="InterPro" id="IPR035965">
    <property type="entry name" value="PAS-like_dom_sf"/>
</dbReference>
<dbReference type="Pfam" id="PF02518">
    <property type="entry name" value="HATPase_c"/>
    <property type="match status" value="1"/>
</dbReference>
<evidence type="ECO:0000259" key="14">
    <source>
        <dbReference type="PROSITE" id="PS50113"/>
    </source>
</evidence>
<feature type="domain" description="Histidine kinase" evidence="11">
    <location>
        <begin position="695"/>
        <end position="918"/>
    </location>
</feature>
<dbReference type="SMART" id="SM00448">
    <property type="entry name" value="REC"/>
    <property type="match status" value="1"/>
</dbReference>
<dbReference type="PRINTS" id="PR00344">
    <property type="entry name" value="BCTRLSENSOR"/>
</dbReference>
<dbReference type="NCBIfam" id="TIGR00229">
    <property type="entry name" value="sensory_box"/>
    <property type="match status" value="2"/>
</dbReference>
<dbReference type="SUPFAM" id="SSF47384">
    <property type="entry name" value="Homodimeric domain of signal transducing histidine kinase"/>
    <property type="match status" value="1"/>
</dbReference>
<dbReference type="Pfam" id="PF00072">
    <property type="entry name" value="Response_reg"/>
    <property type="match status" value="1"/>
</dbReference>
<dbReference type="InterPro" id="IPR001610">
    <property type="entry name" value="PAC"/>
</dbReference>
<reference evidence="15 16" key="1">
    <citation type="journal article" date="2011" name="Stand. Genomic Sci.">
        <title>Complete genome sequence of Desulfobulbus propionicus type strain (1pr3).</title>
        <authorList>
            <person name="Pagani I."/>
            <person name="Lapidus A."/>
            <person name="Nolan M."/>
            <person name="Lucas S."/>
            <person name="Hammon N."/>
            <person name="Deshpande S."/>
            <person name="Cheng J.F."/>
            <person name="Chertkov O."/>
            <person name="Davenport K."/>
            <person name="Tapia R."/>
            <person name="Han C."/>
            <person name="Goodwin L."/>
            <person name="Pitluck S."/>
            <person name="Liolios K."/>
            <person name="Mavromatis K."/>
            <person name="Ivanova N."/>
            <person name="Mikhailova N."/>
            <person name="Pati A."/>
            <person name="Chen A."/>
            <person name="Palaniappan K."/>
            <person name="Land M."/>
            <person name="Hauser L."/>
            <person name="Chang Y.J."/>
            <person name="Jeffries C.D."/>
            <person name="Detter J.C."/>
            <person name="Brambilla E."/>
            <person name="Kannan K.P."/>
            <person name="Djao O.D."/>
            <person name="Rohde M."/>
            <person name="Pukall R."/>
            <person name="Spring S."/>
            <person name="Goker M."/>
            <person name="Sikorski J."/>
            <person name="Woyke T."/>
            <person name="Bristow J."/>
            <person name="Eisen J.A."/>
            <person name="Markowitz V."/>
            <person name="Hugenholtz P."/>
            <person name="Kyrpides N.C."/>
            <person name="Klenk H.P."/>
        </authorList>
    </citation>
    <scope>NUCLEOTIDE SEQUENCE [LARGE SCALE GENOMIC DNA]</scope>
    <source>
        <strain evidence="16">ATCC 33891 / DSM 2032 / 1pr3</strain>
    </source>
</reference>
<feature type="domain" description="PAS" evidence="13">
    <location>
        <begin position="422"/>
        <end position="468"/>
    </location>
</feature>
<dbReference type="PROSITE" id="PS50110">
    <property type="entry name" value="RESPONSE_REGULATORY"/>
    <property type="match status" value="1"/>
</dbReference>
<name>A0A7U3YLP3_DESPD</name>
<keyword evidence="7" id="KW-0067">ATP-binding</keyword>
<feature type="domain" description="Response regulatory" evidence="12">
    <location>
        <begin position="939"/>
        <end position="1055"/>
    </location>
</feature>
<dbReference type="InterPro" id="IPR011006">
    <property type="entry name" value="CheY-like_superfamily"/>
</dbReference>
<gene>
    <name evidence="15" type="ordered locus">Despr_1529</name>
</gene>
<evidence type="ECO:0000256" key="5">
    <source>
        <dbReference type="ARBA" id="ARBA00022741"/>
    </source>
</evidence>
<evidence type="ECO:0000256" key="3">
    <source>
        <dbReference type="ARBA" id="ARBA00022553"/>
    </source>
</evidence>
<dbReference type="InterPro" id="IPR003594">
    <property type="entry name" value="HATPase_dom"/>
</dbReference>
<keyword evidence="4" id="KW-0808">Transferase</keyword>
<dbReference type="PROSITE" id="PS50109">
    <property type="entry name" value="HIS_KIN"/>
    <property type="match status" value="1"/>
</dbReference>
<evidence type="ECO:0000256" key="1">
    <source>
        <dbReference type="ARBA" id="ARBA00000085"/>
    </source>
</evidence>
<dbReference type="SMART" id="SM00387">
    <property type="entry name" value="HATPase_c"/>
    <property type="match status" value="1"/>
</dbReference>
<dbReference type="SMART" id="SM00388">
    <property type="entry name" value="HisKA"/>
    <property type="match status" value="1"/>
</dbReference>
<organism evidence="15 16">
    <name type="scientific">Desulfobulbus propionicus (strain ATCC 33891 / DSM 2032 / VKM B-1956 / 1pr3)</name>
    <dbReference type="NCBI Taxonomy" id="577650"/>
    <lineage>
        <taxon>Bacteria</taxon>
        <taxon>Pseudomonadati</taxon>
        <taxon>Thermodesulfobacteriota</taxon>
        <taxon>Desulfobulbia</taxon>
        <taxon>Desulfobulbales</taxon>
        <taxon>Desulfobulbaceae</taxon>
        <taxon>Desulfobulbus</taxon>
    </lineage>
</organism>
<proteinExistence type="predicted"/>
<dbReference type="PROSITE" id="PS50112">
    <property type="entry name" value="PAS"/>
    <property type="match status" value="2"/>
</dbReference>
<dbReference type="Gene3D" id="3.40.50.2300">
    <property type="match status" value="3"/>
</dbReference>
<evidence type="ECO:0000256" key="7">
    <source>
        <dbReference type="ARBA" id="ARBA00022840"/>
    </source>
</evidence>
<dbReference type="Proteomes" id="UP000006365">
    <property type="component" value="Chromosome"/>
</dbReference>
<evidence type="ECO:0000259" key="13">
    <source>
        <dbReference type="PROSITE" id="PS50112"/>
    </source>
</evidence>
<dbReference type="InterPro" id="IPR005467">
    <property type="entry name" value="His_kinase_dom"/>
</dbReference>
<feature type="modified residue" description="4-aspartylphosphate" evidence="9">
    <location>
        <position position="990"/>
    </location>
</feature>
<dbReference type="PROSITE" id="PS50113">
    <property type="entry name" value="PAC"/>
    <property type="match status" value="1"/>
</dbReference>
<dbReference type="InterPro" id="IPR036890">
    <property type="entry name" value="HATPase_C_sf"/>
</dbReference>
<evidence type="ECO:0000256" key="10">
    <source>
        <dbReference type="SAM" id="Phobius"/>
    </source>
</evidence>
<feature type="domain" description="PAC" evidence="14">
    <location>
        <begin position="620"/>
        <end position="675"/>
    </location>
</feature>
<feature type="transmembrane region" description="Helical" evidence="10">
    <location>
        <begin position="24"/>
        <end position="43"/>
    </location>
</feature>
<dbReference type="SUPFAM" id="SSF55785">
    <property type="entry name" value="PYP-like sensor domain (PAS domain)"/>
    <property type="match status" value="2"/>
</dbReference>
<dbReference type="GO" id="GO:0006355">
    <property type="term" value="P:regulation of DNA-templated transcription"/>
    <property type="evidence" value="ECO:0007669"/>
    <property type="project" value="InterPro"/>
</dbReference>
<dbReference type="EMBL" id="CP002364">
    <property type="protein sequence ID" value="ADW17683.1"/>
    <property type="molecule type" value="Genomic_DNA"/>
</dbReference>
<dbReference type="EC" id="2.7.13.3" evidence="2"/>
<dbReference type="AlphaFoldDB" id="A0A7U3YLP3"/>
<dbReference type="SUPFAM" id="SSF52172">
    <property type="entry name" value="CheY-like"/>
    <property type="match status" value="1"/>
</dbReference>
<keyword evidence="3 9" id="KW-0597">Phosphoprotein</keyword>
<dbReference type="InterPro" id="IPR000700">
    <property type="entry name" value="PAS-assoc_C"/>
</dbReference>
<evidence type="ECO:0000256" key="8">
    <source>
        <dbReference type="ARBA" id="ARBA00023012"/>
    </source>
</evidence>
<evidence type="ECO:0000259" key="12">
    <source>
        <dbReference type="PROSITE" id="PS50110"/>
    </source>
</evidence>
<dbReference type="SUPFAM" id="SSF55874">
    <property type="entry name" value="ATPase domain of HSP90 chaperone/DNA topoisomerase II/histidine kinase"/>
    <property type="match status" value="1"/>
</dbReference>
<feature type="transmembrane region" description="Helical" evidence="10">
    <location>
        <begin position="386"/>
        <end position="406"/>
    </location>
</feature>
<sequence length="1066" mass="118089">MTTHPPAPGAKQPLLAFFATAEPRWLACFLFLWTLIVPAALWAEGEAQSAAPREAAGQARSNGPRRVLILNSYHPGMHFSDEEVRGIRSVLPPGTEVFLEYMDTKRIQGEAYLTQLAQLYAMKYAHSRFDTIFSLDDDALRFLLARAGRLFPETPVVFCGVNALQSGMLDNQPWFTGVLETIDIEASLDFALRMLPQTTQVLVITDPTTTGAANRQTLERLARSGAYKQPFVFLDPDGSGLEIDTLVDTLRRSPAGSIVYYADFYKDRQGHTVNAEAIVPLVASHAPGPVFVHNATYLGYGVLGGKLNSGFDQGVTAGHLALQMWQGKKAAEIPVLTENANRVMVDHQSLDRWNIPRSAVLTAAGTEEKNIIFLHKPEPFWRGRGGYFLAGLGFIVFQAVLIAWLFQLLQRQQQLRREARNAAERFRALFDLAPFACVVNDQAGRYLMVNRAFTQITGITAAEALGRTSQEAGVLLDRSAVRAIKRELDKHGVVAGMEVPVTIRRHRFLHTLQASAMIDWESGPVILSATADITTIRQAEAALRESEERYRELVENASIIIIKFDISGVLTFVNAYALKFFGFTEEELLGRNVVGTIVPEIDSNGQDLRVMMAAICQDTETFRDNINENMTRDGQRLWIHWNNRVIRDEHNRICEILSFGSDMTRRKQAEDERERLRDQLLQAQKMESVGRLAGGVAHDFNNMLGVIIGHAELALTDAGLGTRLRHDLQQILTAAERSAELTRQLLAFARKQPIAPKVLDLNQSITEMLKMLRRLIGEDVQLLWRPGEGLWPVRIDPTQLTQILANLSINAKDAVVDDGQIVIETANTVLDAAYCTSRVGCIPGEYVQLMVCDNGCGMDQATQERIFDPFFTTKGHGQGTGLGLSTVSGIVTQNHGLIECASEPGQGTTFRLYLPRFVGEVEEETIAEPPVVVSPGSGTILLVEDEQVLLEMSEAMLETLGYTVLIASTAEEALRWAREYTGVIDLLITDVIMPGMNGKELAARLTAIRPAMRCLFMSGYPADVIAHQGMIEQGVRFIQKPFTKTALAAKVREALPERSMHAPDSR</sequence>
<evidence type="ECO:0000313" key="16">
    <source>
        <dbReference type="Proteomes" id="UP000006365"/>
    </source>
</evidence>
<dbReference type="SMART" id="SM00086">
    <property type="entry name" value="PAC"/>
    <property type="match status" value="1"/>
</dbReference>
<feature type="domain" description="PAS" evidence="13">
    <location>
        <begin position="546"/>
        <end position="598"/>
    </location>
</feature>
<comment type="catalytic activity">
    <reaction evidence="1">
        <text>ATP + protein L-histidine = ADP + protein N-phospho-L-histidine.</text>
        <dbReference type="EC" id="2.7.13.3"/>
    </reaction>
</comment>
<keyword evidence="5" id="KW-0547">Nucleotide-binding</keyword>
<evidence type="ECO:0000259" key="11">
    <source>
        <dbReference type="PROSITE" id="PS50109"/>
    </source>
</evidence>
<dbReference type="Gene3D" id="3.30.450.20">
    <property type="entry name" value="PAS domain"/>
    <property type="match status" value="2"/>
</dbReference>
<keyword evidence="10" id="KW-0812">Transmembrane</keyword>
<keyword evidence="16" id="KW-1185">Reference proteome</keyword>
<protein>
    <recommendedName>
        <fullName evidence="2">histidine kinase</fullName>
        <ecNumber evidence="2">2.7.13.3</ecNumber>
    </recommendedName>
</protein>
<keyword evidence="6 15" id="KW-0418">Kinase</keyword>
<accession>A0A7U3YLP3</accession>
<dbReference type="InterPro" id="IPR000014">
    <property type="entry name" value="PAS"/>
</dbReference>
<dbReference type="RefSeq" id="WP_015724224.1">
    <property type="nucleotide sequence ID" value="NC_014972.1"/>
</dbReference>
<dbReference type="GO" id="GO:0005524">
    <property type="term" value="F:ATP binding"/>
    <property type="evidence" value="ECO:0007669"/>
    <property type="project" value="UniProtKB-KW"/>
</dbReference>
<evidence type="ECO:0000256" key="2">
    <source>
        <dbReference type="ARBA" id="ARBA00012438"/>
    </source>
</evidence>
<dbReference type="Pfam" id="PF00512">
    <property type="entry name" value="HisKA"/>
    <property type="match status" value="1"/>
</dbReference>
<keyword evidence="8" id="KW-0902">Two-component regulatory system</keyword>
<dbReference type="PANTHER" id="PTHR43065:SF42">
    <property type="entry name" value="TWO-COMPONENT SENSOR PPRA"/>
    <property type="match status" value="1"/>
</dbReference>
<dbReference type="CDD" id="cd00082">
    <property type="entry name" value="HisKA"/>
    <property type="match status" value="1"/>
</dbReference>
<dbReference type="Gene3D" id="1.10.287.130">
    <property type="match status" value="1"/>
</dbReference>
<keyword evidence="10" id="KW-1133">Transmembrane helix</keyword>
<keyword evidence="10" id="KW-0472">Membrane</keyword>
<dbReference type="InterPro" id="IPR001789">
    <property type="entry name" value="Sig_transdc_resp-reg_receiver"/>
</dbReference>
<evidence type="ECO:0000256" key="9">
    <source>
        <dbReference type="PROSITE-ProRule" id="PRU00169"/>
    </source>
</evidence>
<dbReference type="CDD" id="cd00130">
    <property type="entry name" value="PAS"/>
    <property type="match status" value="1"/>
</dbReference>
<dbReference type="KEGG" id="dpr:Despr_1529"/>